<dbReference type="PATRIC" id="fig|797209.4.peg.1261"/>
<evidence type="ECO:0000259" key="1">
    <source>
        <dbReference type="Pfam" id="PF18545"/>
    </source>
</evidence>
<dbReference type="InterPro" id="IPR040624">
    <property type="entry name" value="HalOD1"/>
</dbReference>
<dbReference type="Proteomes" id="UP000003751">
    <property type="component" value="Unassembled WGS sequence"/>
</dbReference>
<feature type="domain" description="Halobacterial output" evidence="1">
    <location>
        <begin position="27"/>
        <end position="99"/>
    </location>
</feature>
<protein>
    <recommendedName>
        <fullName evidence="1">Halobacterial output domain-containing protein</fullName>
    </recommendedName>
</protein>
<evidence type="ECO:0000313" key="4">
    <source>
        <dbReference type="Proteomes" id="UP000003751"/>
    </source>
</evidence>
<dbReference type="Pfam" id="PF18545">
    <property type="entry name" value="HalOD1"/>
    <property type="match status" value="1"/>
</dbReference>
<evidence type="ECO:0000313" key="2">
    <source>
        <dbReference type="EMBL" id="EFW92957.1"/>
    </source>
</evidence>
<reference evidence="3" key="2">
    <citation type="submission" date="2016-11" db="EMBL/GenBank/DDBJ databases">
        <authorList>
            <person name="Jaros S."/>
            <person name="Januszkiewicz K."/>
            <person name="Wedrychowicz H."/>
        </authorList>
    </citation>
    <scope>NUCLEOTIDE SEQUENCE [LARGE SCALE GENOMIC DNA]</scope>
    <source>
        <strain evidence="3">DX253</strain>
    </source>
</reference>
<gene>
    <name evidence="3" type="ORF">SAMN05444342_3164</name>
    <name evidence="2" type="ORF">ZOD2009_06359</name>
</gene>
<organism evidence="2 4">
    <name type="scientific">Haladaptatus paucihalophilus DX253</name>
    <dbReference type="NCBI Taxonomy" id="797209"/>
    <lineage>
        <taxon>Archaea</taxon>
        <taxon>Methanobacteriati</taxon>
        <taxon>Methanobacteriota</taxon>
        <taxon>Stenosarchaea group</taxon>
        <taxon>Halobacteria</taxon>
        <taxon>Halobacteriales</taxon>
        <taxon>Haladaptataceae</taxon>
        <taxon>Haladaptatus</taxon>
    </lineage>
</organism>
<keyword evidence="5" id="KW-1185">Reference proteome</keyword>
<evidence type="ECO:0000313" key="5">
    <source>
        <dbReference type="Proteomes" id="UP000184203"/>
    </source>
</evidence>
<dbReference type="AlphaFoldDB" id="E7QR49"/>
<dbReference type="RefSeq" id="WP_007978094.1">
    <property type="nucleotide sequence ID" value="NZ_AEMG01000005.1"/>
</dbReference>
<dbReference type="EMBL" id="AEMG01000005">
    <property type="protein sequence ID" value="EFW92957.1"/>
    <property type="molecule type" value="Genomic_DNA"/>
</dbReference>
<evidence type="ECO:0000313" key="3">
    <source>
        <dbReference type="EMBL" id="SHL18240.1"/>
    </source>
</evidence>
<sequence length="107" mass="11811">MTEGQFTERAADLDRDGRNAYRVAGETDDPSTRIIRGVEEIVGRSAEKQTWLYDSVDPDALDAIFEEKHDGTTRTGGKVTFTARGCEIIVDADGEILIYGPVTDDEK</sequence>
<name>E7QR49_HALPU</name>
<reference evidence="2 4" key="1">
    <citation type="journal article" date="2014" name="ISME J.">
        <title>Trehalose/2-sulfotrehalose biosynthesis and glycine-betaine uptake are widely spread mechanisms for osmoadaptation in the Halobacteriales.</title>
        <authorList>
            <person name="Youssef N.H."/>
            <person name="Savage-Ashlock K.N."/>
            <person name="McCully A.L."/>
            <person name="Luedtke B."/>
            <person name="Shaw E.I."/>
            <person name="Hoff W.D."/>
            <person name="Elshahed M.S."/>
        </authorList>
    </citation>
    <scope>NUCLEOTIDE SEQUENCE [LARGE SCALE GENOMIC DNA]</scope>
    <source>
        <strain evidence="2 4">DX253</strain>
    </source>
</reference>
<dbReference type="OrthoDB" id="221929at2157"/>
<dbReference type="Proteomes" id="UP000184203">
    <property type="component" value="Unassembled WGS sequence"/>
</dbReference>
<dbReference type="STRING" id="797209.GCA_000376445_03928"/>
<reference evidence="5" key="3">
    <citation type="submission" date="2016-11" db="EMBL/GenBank/DDBJ databases">
        <authorList>
            <person name="Varghese N."/>
            <person name="Submissions S."/>
        </authorList>
    </citation>
    <scope>NUCLEOTIDE SEQUENCE [LARGE SCALE GENOMIC DNA]</scope>
    <source>
        <strain evidence="5">DX253</strain>
    </source>
</reference>
<dbReference type="eggNOG" id="arCOG08989">
    <property type="taxonomic scope" value="Archaea"/>
</dbReference>
<dbReference type="EMBL" id="FRAN01000005">
    <property type="protein sequence ID" value="SHL18240.1"/>
    <property type="molecule type" value="Genomic_DNA"/>
</dbReference>
<proteinExistence type="predicted"/>
<accession>E7QR49</accession>